<dbReference type="RefSeq" id="XP_002672306.1">
    <property type="nucleotide sequence ID" value="XM_002672260.1"/>
</dbReference>
<gene>
    <name evidence="2" type="ORF">NAEGRDRAFT_72527</name>
    <name evidence="1" type="ORF">NAEGRDRAFT_73184</name>
</gene>
<dbReference type="VEuPathDB" id="AmoebaDB:NAEGRDRAFT_72527"/>
<dbReference type="EMBL" id="GG738898">
    <property type="protein sequence ID" value="EFC39562.1"/>
    <property type="molecule type" value="Genomic_DNA"/>
</dbReference>
<evidence type="ECO:0000313" key="1">
    <source>
        <dbReference type="EMBL" id="EFC38924.1"/>
    </source>
</evidence>
<organism evidence="3">
    <name type="scientific">Naegleria gruberi</name>
    <name type="common">Amoeba</name>
    <dbReference type="NCBI Taxonomy" id="5762"/>
    <lineage>
        <taxon>Eukaryota</taxon>
        <taxon>Discoba</taxon>
        <taxon>Heterolobosea</taxon>
        <taxon>Tetramitia</taxon>
        <taxon>Eutetramitia</taxon>
        <taxon>Vahlkampfiidae</taxon>
        <taxon>Naegleria</taxon>
    </lineage>
</organism>
<protein>
    <submittedName>
        <fullName evidence="2">Predicted protein</fullName>
    </submittedName>
</protein>
<dbReference type="AlphaFoldDB" id="D2VU40"/>
<evidence type="ECO:0000313" key="2">
    <source>
        <dbReference type="EMBL" id="EFC39562.1"/>
    </source>
</evidence>
<dbReference type="KEGG" id="ngr:NAEGRDRAFT_72527"/>
<proteinExistence type="predicted"/>
<reference evidence="2 3" key="1">
    <citation type="journal article" date="2010" name="Cell">
        <title>The genome of Naegleria gruberi illuminates early eukaryotic versatility.</title>
        <authorList>
            <person name="Fritz-Laylin L.K."/>
            <person name="Prochnik S.E."/>
            <person name="Ginger M.L."/>
            <person name="Dacks J.B."/>
            <person name="Carpenter M.L."/>
            <person name="Field M.C."/>
            <person name="Kuo A."/>
            <person name="Paredez A."/>
            <person name="Chapman J."/>
            <person name="Pham J."/>
            <person name="Shu S."/>
            <person name="Neupane R."/>
            <person name="Cipriano M."/>
            <person name="Mancuso J."/>
            <person name="Tu H."/>
            <person name="Salamov A."/>
            <person name="Lindquist E."/>
            <person name="Shapiro H."/>
            <person name="Lucas S."/>
            <person name="Grigoriev I.V."/>
            <person name="Cande W.Z."/>
            <person name="Fulton C."/>
            <person name="Rokhsar D.S."/>
            <person name="Dawson S.C."/>
        </authorList>
    </citation>
    <scope>NUCLEOTIDE SEQUENCE [LARGE SCALE GENOMIC DNA]</scope>
    <source>
        <strain evidence="2 3">NEG-M</strain>
    </source>
</reference>
<keyword evidence="3" id="KW-1185">Reference proteome</keyword>
<dbReference type="Proteomes" id="UP000006671">
    <property type="component" value="Unassembled WGS sequence"/>
</dbReference>
<name>D2VU40_NAEGR</name>
<dbReference type="GeneID" id="8854168"/>
<sequence>MCWKYNTNTREQIVSFLSISIDKEPNQKLLNEVIASVAPTIVELKTASQTMEEKKTDLLSGWLSTYGFYPKGNGQPIERVIGFIVTNWASPSTTLHILLNARNIRNLLNTRPASSEVLMFSLMNYLNSLNSLAYSSKPVCSRLECH</sequence>
<accession>D2VU40</accession>
<dbReference type="EMBL" id="GG738903">
    <property type="protein sequence ID" value="EFC38924.1"/>
    <property type="molecule type" value="Genomic_DNA"/>
</dbReference>
<evidence type="ECO:0000313" key="3">
    <source>
        <dbReference type="Proteomes" id="UP000006671"/>
    </source>
</evidence>